<keyword evidence="9" id="KW-0464">Manganese</keyword>
<dbReference type="InterPro" id="IPR000222">
    <property type="entry name" value="PP2C_BS"/>
</dbReference>
<evidence type="ECO:0000256" key="3">
    <source>
        <dbReference type="ARBA" id="ARBA00006702"/>
    </source>
</evidence>
<dbReference type="GO" id="GO:0016020">
    <property type="term" value="C:membrane"/>
    <property type="evidence" value="ECO:0007669"/>
    <property type="project" value="UniProtKB-SubCell"/>
</dbReference>
<evidence type="ECO:0000256" key="6">
    <source>
        <dbReference type="ARBA" id="ARBA00022801"/>
    </source>
</evidence>
<organism evidence="15">
    <name type="scientific">Spongospora subterranea</name>
    <dbReference type="NCBI Taxonomy" id="70186"/>
    <lineage>
        <taxon>Eukaryota</taxon>
        <taxon>Sar</taxon>
        <taxon>Rhizaria</taxon>
        <taxon>Endomyxa</taxon>
        <taxon>Phytomyxea</taxon>
        <taxon>Plasmodiophorida</taxon>
        <taxon>Plasmodiophoridae</taxon>
        <taxon>Spongospora</taxon>
    </lineage>
</organism>
<dbReference type="SUPFAM" id="SSF81606">
    <property type="entry name" value="PP2C-like"/>
    <property type="match status" value="1"/>
</dbReference>
<keyword evidence="13" id="KW-0472">Membrane</keyword>
<keyword evidence="5" id="KW-0479">Metal-binding</keyword>
<comment type="similarity">
    <text evidence="3 12">Belongs to the PP2C family.</text>
</comment>
<evidence type="ECO:0000256" key="5">
    <source>
        <dbReference type="ARBA" id="ARBA00022723"/>
    </source>
</evidence>
<dbReference type="Pfam" id="PF00481">
    <property type="entry name" value="PP2C"/>
    <property type="match status" value="1"/>
</dbReference>
<evidence type="ECO:0000256" key="1">
    <source>
        <dbReference type="ARBA" id="ARBA00001936"/>
    </source>
</evidence>
<keyword evidence="13" id="KW-0812">Transmembrane</keyword>
<dbReference type="PANTHER" id="PTHR13832:SF803">
    <property type="entry name" value="PROTEIN PHOSPHATASE 1G"/>
    <property type="match status" value="1"/>
</dbReference>
<dbReference type="EC" id="3.1.3.16" evidence="4"/>
<feature type="domain" description="PPM-type phosphatase" evidence="14">
    <location>
        <begin position="21"/>
        <end position="285"/>
    </location>
</feature>
<dbReference type="EMBL" id="HACM01006087">
    <property type="protein sequence ID" value="CRZ06529.1"/>
    <property type="molecule type" value="Transcribed_RNA"/>
</dbReference>
<evidence type="ECO:0000256" key="10">
    <source>
        <dbReference type="ARBA" id="ARBA00047761"/>
    </source>
</evidence>
<dbReference type="CDD" id="cd00143">
    <property type="entry name" value="PP2Cc"/>
    <property type="match status" value="1"/>
</dbReference>
<dbReference type="PROSITE" id="PS01032">
    <property type="entry name" value="PPM_1"/>
    <property type="match status" value="1"/>
</dbReference>
<evidence type="ECO:0000259" key="14">
    <source>
        <dbReference type="PROSITE" id="PS51746"/>
    </source>
</evidence>
<evidence type="ECO:0000256" key="2">
    <source>
        <dbReference type="ARBA" id="ARBA00004170"/>
    </source>
</evidence>
<comment type="cofactor">
    <cofactor evidence="1">
        <name>Mn(2+)</name>
        <dbReference type="ChEBI" id="CHEBI:29035"/>
    </cofactor>
</comment>
<dbReference type="PANTHER" id="PTHR13832">
    <property type="entry name" value="PROTEIN PHOSPHATASE 2C"/>
    <property type="match status" value="1"/>
</dbReference>
<evidence type="ECO:0000256" key="12">
    <source>
        <dbReference type="RuleBase" id="RU003465"/>
    </source>
</evidence>
<dbReference type="GO" id="GO:0046872">
    <property type="term" value="F:metal ion binding"/>
    <property type="evidence" value="ECO:0007669"/>
    <property type="project" value="UniProtKB-KW"/>
</dbReference>
<keyword evidence="8 12" id="KW-0904">Protein phosphatase</keyword>
<reference evidence="15" key="1">
    <citation type="submission" date="2015-04" db="EMBL/GenBank/DDBJ databases">
        <title>The genome sequence of the plant pathogenic Rhizarian Plasmodiophora brassicae reveals insights in its biotrophic life cycle and the origin of chitin synthesis.</title>
        <authorList>
            <person name="Schwelm A."/>
            <person name="Fogelqvist J."/>
            <person name="Knaust A."/>
            <person name="Julke S."/>
            <person name="Lilja T."/>
            <person name="Dhandapani V."/>
            <person name="Bonilla-Rosso G."/>
            <person name="Karlsson M."/>
            <person name="Shevchenko A."/>
            <person name="Choi S.R."/>
            <person name="Kim H.G."/>
            <person name="Park J.Y."/>
            <person name="Lim Y.P."/>
            <person name="Ludwig-Muller J."/>
            <person name="Dixelius C."/>
        </authorList>
    </citation>
    <scope>NUCLEOTIDE SEQUENCE</scope>
    <source>
        <tissue evidence="15">Potato root galls</tissue>
    </source>
</reference>
<name>A0A0H5RDB2_9EUKA</name>
<evidence type="ECO:0000256" key="13">
    <source>
        <dbReference type="SAM" id="Phobius"/>
    </source>
</evidence>
<keyword evidence="6 12" id="KW-0378">Hydrolase</keyword>
<dbReference type="InterPro" id="IPR036457">
    <property type="entry name" value="PPM-type-like_dom_sf"/>
</dbReference>
<evidence type="ECO:0000256" key="7">
    <source>
        <dbReference type="ARBA" id="ARBA00022842"/>
    </source>
</evidence>
<feature type="transmembrane region" description="Helical" evidence="13">
    <location>
        <begin position="372"/>
        <end position="393"/>
    </location>
</feature>
<dbReference type="SMART" id="SM00332">
    <property type="entry name" value="PP2Cc"/>
    <property type="match status" value="1"/>
</dbReference>
<evidence type="ECO:0000313" key="15">
    <source>
        <dbReference type="EMBL" id="CRZ06529.1"/>
    </source>
</evidence>
<evidence type="ECO:0000256" key="4">
    <source>
        <dbReference type="ARBA" id="ARBA00013081"/>
    </source>
</evidence>
<dbReference type="PROSITE" id="PS51746">
    <property type="entry name" value="PPM_2"/>
    <property type="match status" value="1"/>
</dbReference>
<comment type="subcellular location">
    <subcellularLocation>
        <location evidence="2">Membrane</location>
        <topology evidence="2">Peripheral membrane protein</topology>
    </subcellularLocation>
</comment>
<proteinExistence type="inferred from homology"/>
<keyword evidence="7" id="KW-0460">Magnesium</keyword>
<accession>A0A0H5RDB2</accession>
<evidence type="ECO:0000256" key="11">
    <source>
        <dbReference type="ARBA" id="ARBA00048336"/>
    </source>
</evidence>
<evidence type="ECO:0000256" key="8">
    <source>
        <dbReference type="ARBA" id="ARBA00022912"/>
    </source>
</evidence>
<sequence>MGLSHPVDCKVVQNFVKNGLVAGSASMQGYRPTMEDAMTVVLGLENHPNAYFFAIYDGHGGHEAAIFAKKEIVKKINLLKVIDEKGIRQAVAETDQEFLHHTNDQRKHGSCAIISIVNRVNDRYDVICANIGDSRIIIGSVPKNPGGKVSFNVLTEDHKPELEREKQRIIKAGGFVDSGRVDGTLAVSRALGDWLYKCDTSLLSSEQKVISVPEFSRGSLTSNDFLLLACDGIFESLNNETVASTVGRHLAETKFDDPSSTLVSLLDASLDAGSKDNMSGILITFAKKDRYSRKKRFVQSKLGRDITQLAPVQRKQFARAYCTFAKSEGFEKDAVEYLQLLDCEKSFIPKLKGKISGNVSHSRHRKRRPYDFLKMGIAVFIVFVAITLSLSVARNFEFMSI</sequence>
<dbReference type="InterPro" id="IPR001932">
    <property type="entry name" value="PPM-type_phosphatase-like_dom"/>
</dbReference>
<dbReference type="InterPro" id="IPR015655">
    <property type="entry name" value="PP2C"/>
</dbReference>
<dbReference type="Gene3D" id="3.60.40.10">
    <property type="entry name" value="PPM-type phosphatase domain"/>
    <property type="match status" value="1"/>
</dbReference>
<comment type="catalytic activity">
    <reaction evidence="11">
        <text>O-phospho-L-threonyl-[protein] + H2O = L-threonyl-[protein] + phosphate</text>
        <dbReference type="Rhea" id="RHEA:47004"/>
        <dbReference type="Rhea" id="RHEA-COMP:11060"/>
        <dbReference type="Rhea" id="RHEA-COMP:11605"/>
        <dbReference type="ChEBI" id="CHEBI:15377"/>
        <dbReference type="ChEBI" id="CHEBI:30013"/>
        <dbReference type="ChEBI" id="CHEBI:43474"/>
        <dbReference type="ChEBI" id="CHEBI:61977"/>
        <dbReference type="EC" id="3.1.3.16"/>
    </reaction>
</comment>
<evidence type="ECO:0000256" key="9">
    <source>
        <dbReference type="ARBA" id="ARBA00023211"/>
    </source>
</evidence>
<comment type="catalytic activity">
    <reaction evidence="10">
        <text>O-phospho-L-seryl-[protein] + H2O = L-seryl-[protein] + phosphate</text>
        <dbReference type="Rhea" id="RHEA:20629"/>
        <dbReference type="Rhea" id="RHEA-COMP:9863"/>
        <dbReference type="Rhea" id="RHEA-COMP:11604"/>
        <dbReference type="ChEBI" id="CHEBI:15377"/>
        <dbReference type="ChEBI" id="CHEBI:29999"/>
        <dbReference type="ChEBI" id="CHEBI:43474"/>
        <dbReference type="ChEBI" id="CHEBI:83421"/>
        <dbReference type="EC" id="3.1.3.16"/>
    </reaction>
</comment>
<dbReference type="AlphaFoldDB" id="A0A0H5RDB2"/>
<dbReference type="GO" id="GO:0004722">
    <property type="term" value="F:protein serine/threonine phosphatase activity"/>
    <property type="evidence" value="ECO:0007669"/>
    <property type="project" value="UniProtKB-EC"/>
</dbReference>
<protein>
    <recommendedName>
        <fullName evidence="4">protein-serine/threonine phosphatase</fullName>
        <ecNumber evidence="4">3.1.3.16</ecNumber>
    </recommendedName>
</protein>
<keyword evidence="13" id="KW-1133">Transmembrane helix</keyword>